<name>A0A0J7IZ94_9FLAO</name>
<comment type="caution">
    <text evidence="2">The sequence shown here is derived from an EMBL/GenBank/DDBJ whole genome shotgun (WGS) entry which is preliminary data.</text>
</comment>
<accession>A0A0J7IZ94</accession>
<feature type="transmembrane region" description="Helical" evidence="1">
    <location>
        <begin position="294"/>
        <end position="312"/>
    </location>
</feature>
<dbReference type="Pfam" id="PF14897">
    <property type="entry name" value="EpsG"/>
    <property type="match status" value="1"/>
</dbReference>
<keyword evidence="1" id="KW-1133">Transmembrane helix</keyword>
<dbReference type="AlphaFoldDB" id="A0A0J7IZ94"/>
<evidence type="ECO:0000256" key="1">
    <source>
        <dbReference type="SAM" id="Phobius"/>
    </source>
</evidence>
<reference evidence="2 3" key="1">
    <citation type="journal article" date="2004" name="Int. J. Syst. Evol. Microbiol.">
        <title>Kaistella koreensis gen. nov., sp. nov., a novel member of the Chryseobacterium-Bergeyella-Riemerella branch.</title>
        <authorList>
            <person name="Kim M.K."/>
            <person name="Im W.T."/>
            <person name="Shin Y.K."/>
            <person name="Lim J.H."/>
            <person name="Kim S.H."/>
            <person name="Lee B.C."/>
            <person name="Park M.Y."/>
            <person name="Lee K.Y."/>
            <person name="Lee S.T."/>
        </authorList>
    </citation>
    <scope>NUCLEOTIDE SEQUENCE [LARGE SCALE GENOMIC DNA]</scope>
    <source>
        <strain evidence="2 3">CCUG 49689</strain>
    </source>
</reference>
<feature type="transmembrane region" description="Helical" evidence="1">
    <location>
        <begin position="266"/>
        <end position="282"/>
    </location>
</feature>
<feature type="transmembrane region" description="Helical" evidence="1">
    <location>
        <begin position="83"/>
        <end position="104"/>
    </location>
</feature>
<dbReference type="Proteomes" id="UP000035900">
    <property type="component" value="Unassembled WGS sequence"/>
</dbReference>
<sequence length="353" mass="41669">MIILLFALLALSFLAEAFNFKYKNWCTALMLILLIAAEAIKNHSGIDYTNGYNHYYAAMQGNTQSTYEYLYRLLVNFFSSLKLPYHGFLLIYFSVVYLLYYFALSKFTEYRNTALIFLYCITIGLMGSNRQILALAIGIFASAYFLPRQKINFALCILVAIFIHQSAFFLLPFILWNKRVGIRIYCYFLVFAVFMQIFHLSKPLLNFLMLNFAPNITTQKAIIYDAMPSSEFSAVGFSLGVVRRLIPLILMLVFEKELRSNLKFDFVFNVLFLSLFTYILMYQDLEYIASRIGVYYLVFEAVLYSWFVPIIVRHQKKYLWIALYLFFCGFLIYKNTHYFPELFFPFRTLYFTF</sequence>
<organism evidence="2 3">
    <name type="scientific">Chryseobacterium koreense CCUG 49689</name>
    <dbReference type="NCBI Taxonomy" id="1304281"/>
    <lineage>
        <taxon>Bacteria</taxon>
        <taxon>Pseudomonadati</taxon>
        <taxon>Bacteroidota</taxon>
        <taxon>Flavobacteriia</taxon>
        <taxon>Flavobacteriales</taxon>
        <taxon>Weeksellaceae</taxon>
        <taxon>Chryseobacterium group</taxon>
        <taxon>Chryseobacterium</taxon>
    </lineage>
</organism>
<evidence type="ECO:0000313" key="3">
    <source>
        <dbReference type="Proteomes" id="UP000035900"/>
    </source>
</evidence>
<feature type="transmembrane region" description="Helical" evidence="1">
    <location>
        <begin position="151"/>
        <end position="175"/>
    </location>
</feature>
<proteinExistence type="predicted"/>
<dbReference type="RefSeq" id="WP_048499530.1">
    <property type="nucleotide sequence ID" value="NZ_LFNG01000010.1"/>
</dbReference>
<dbReference type="STRING" id="1304281.ACM44_08085"/>
<protein>
    <submittedName>
        <fullName evidence="2">Uncharacterized protein</fullName>
    </submittedName>
</protein>
<feature type="transmembrane region" description="Helical" evidence="1">
    <location>
        <begin position="319"/>
        <end position="336"/>
    </location>
</feature>
<dbReference type="EMBL" id="LFNG01000010">
    <property type="protein sequence ID" value="KMQ71131.1"/>
    <property type="molecule type" value="Genomic_DNA"/>
</dbReference>
<keyword evidence="1" id="KW-0472">Membrane</keyword>
<keyword evidence="3" id="KW-1185">Reference proteome</keyword>
<feature type="transmembrane region" description="Helical" evidence="1">
    <location>
        <begin position="182"/>
        <end position="201"/>
    </location>
</feature>
<keyword evidence="1" id="KW-0812">Transmembrane</keyword>
<feature type="transmembrane region" description="Helical" evidence="1">
    <location>
        <begin position="234"/>
        <end position="254"/>
    </location>
</feature>
<dbReference type="PATRIC" id="fig|1304281.5.peg.1736"/>
<gene>
    <name evidence="2" type="ORF">ACM44_08085</name>
</gene>
<evidence type="ECO:0000313" key="2">
    <source>
        <dbReference type="EMBL" id="KMQ71131.1"/>
    </source>
</evidence>
<feature type="transmembrane region" description="Helical" evidence="1">
    <location>
        <begin position="116"/>
        <end position="145"/>
    </location>
</feature>
<dbReference type="OrthoDB" id="949885at2"/>
<dbReference type="InterPro" id="IPR049458">
    <property type="entry name" value="EpsG-like"/>
</dbReference>